<keyword evidence="5 9" id="KW-0378">Hydrolase</keyword>
<keyword evidence="5 9" id="KW-0269">Exonuclease</keyword>
<dbReference type="Pfam" id="PF00533">
    <property type="entry name" value="BRCT"/>
    <property type="match status" value="1"/>
</dbReference>
<dbReference type="NCBIfam" id="TIGR00573">
    <property type="entry name" value="dnaq"/>
    <property type="match status" value="1"/>
</dbReference>
<dbReference type="PANTHER" id="PTHR30231">
    <property type="entry name" value="DNA POLYMERASE III SUBUNIT EPSILON"/>
    <property type="match status" value="1"/>
</dbReference>
<evidence type="ECO:0000256" key="7">
    <source>
        <dbReference type="ARBA" id="ARBA00070925"/>
    </source>
</evidence>
<dbReference type="InterPro" id="IPR012337">
    <property type="entry name" value="RNaseH-like_sf"/>
</dbReference>
<evidence type="ECO:0000256" key="3">
    <source>
        <dbReference type="ARBA" id="ARBA00022705"/>
    </source>
</evidence>
<dbReference type="RefSeq" id="WP_058224050.1">
    <property type="nucleotide sequence ID" value="NZ_JABCRL010000001.1"/>
</dbReference>
<dbReference type="CDD" id="cd06127">
    <property type="entry name" value="DEDDh"/>
    <property type="match status" value="1"/>
</dbReference>
<dbReference type="FunFam" id="3.30.420.10:FF:000045">
    <property type="entry name" value="3'-5' exonuclease DinG"/>
    <property type="match status" value="1"/>
</dbReference>
<dbReference type="GO" id="GO:0045004">
    <property type="term" value="P:DNA replication proofreading"/>
    <property type="evidence" value="ECO:0007669"/>
    <property type="project" value="TreeGrafter"/>
</dbReference>
<evidence type="ECO:0000313" key="10">
    <source>
        <dbReference type="Proteomes" id="UP001152656"/>
    </source>
</evidence>
<gene>
    <name evidence="9" type="ORF">OGZ39_12455</name>
</gene>
<dbReference type="SMART" id="SM00292">
    <property type="entry name" value="BRCT"/>
    <property type="match status" value="1"/>
</dbReference>
<dbReference type="Gene3D" id="3.40.50.10190">
    <property type="entry name" value="BRCT domain"/>
    <property type="match status" value="1"/>
</dbReference>
<dbReference type="GO" id="GO:0008408">
    <property type="term" value="F:3'-5' exonuclease activity"/>
    <property type="evidence" value="ECO:0007669"/>
    <property type="project" value="TreeGrafter"/>
</dbReference>
<name>A0A943ZF44_9LACT</name>
<dbReference type="SUPFAM" id="SSF52113">
    <property type="entry name" value="BRCT domain"/>
    <property type="match status" value="1"/>
</dbReference>
<dbReference type="SUPFAM" id="SSF53098">
    <property type="entry name" value="Ribonuclease H-like"/>
    <property type="match status" value="1"/>
</dbReference>
<evidence type="ECO:0000256" key="2">
    <source>
        <dbReference type="ARBA" id="ARBA00022695"/>
    </source>
</evidence>
<dbReference type="EMBL" id="JAOWLP010000022">
    <property type="protein sequence ID" value="MDG4982445.1"/>
    <property type="molecule type" value="Genomic_DNA"/>
</dbReference>
<accession>A0A943ZF44</accession>
<dbReference type="GO" id="GO:0005829">
    <property type="term" value="C:cytosol"/>
    <property type="evidence" value="ECO:0007669"/>
    <property type="project" value="TreeGrafter"/>
</dbReference>
<evidence type="ECO:0000313" key="9">
    <source>
        <dbReference type="EMBL" id="MDG4982445.1"/>
    </source>
</evidence>
<feature type="domain" description="BRCT" evidence="8">
    <location>
        <begin position="233"/>
        <end position="333"/>
    </location>
</feature>
<dbReference type="GO" id="GO:0003677">
    <property type="term" value="F:DNA binding"/>
    <property type="evidence" value="ECO:0007669"/>
    <property type="project" value="InterPro"/>
</dbReference>
<reference evidence="9" key="1">
    <citation type="submission" date="2022-10" db="EMBL/GenBank/DDBJ databases">
        <authorList>
            <person name="Turner M.S."/>
            <person name="Huang W."/>
        </authorList>
    </citation>
    <scope>NUCLEOTIDE SEQUENCE</scope>
    <source>
        <strain evidence="9">581</strain>
    </source>
</reference>
<dbReference type="InterPro" id="IPR006054">
    <property type="entry name" value="DnaQ"/>
</dbReference>
<evidence type="ECO:0000256" key="4">
    <source>
        <dbReference type="ARBA" id="ARBA00022722"/>
    </source>
</evidence>
<organism evidence="9 10">
    <name type="scientific">Lactococcus lactis</name>
    <dbReference type="NCBI Taxonomy" id="1358"/>
    <lineage>
        <taxon>Bacteria</taxon>
        <taxon>Bacillati</taxon>
        <taxon>Bacillota</taxon>
        <taxon>Bacilli</taxon>
        <taxon>Lactobacillales</taxon>
        <taxon>Streptococcaceae</taxon>
        <taxon>Lactococcus</taxon>
    </lineage>
</organism>
<keyword evidence="3" id="KW-0235">DNA replication</keyword>
<evidence type="ECO:0000259" key="8">
    <source>
        <dbReference type="PROSITE" id="PS50172"/>
    </source>
</evidence>
<dbReference type="AlphaFoldDB" id="A0A943ZF44"/>
<dbReference type="InterPro" id="IPR036397">
    <property type="entry name" value="RNaseH_sf"/>
</dbReference>
<dbReference type="InterPro" id="IPR036420">
    <property type="entry name" value="BRCT_dom_sf"/>
</dbReference>
<comment type="caution">
    <text evidence="9">The sequence shown here is derived from an EMBL/GenBank/DDBJ whole genome shotgun (WGS) entry which is preliminary data.</text>
</comment>
<dbReference type="Pfam" id="PF00929">
    <property type="entry name" value="RNase_T"/>
    <property type="match status" value="1"/>
</dbReference>
<evidence type="ECO:0000256" key="6">
    <source>
        <dbReference type="ARBA" id="ARBA00022932"/>
    </source>
</evidence>
<dbReference type="Gene3D" id="3.30.420.10">
    <property type="entry name" value="Ribonuclease H-like superfamily/Ribonuclease H"/>
    <property type="match status" value="1"/>
</dbReference>
<dbReference type="InterPro" id="IPR001357">
    <property type="entry name" value="BRCT_dom"/>
</dbReference>
<dbReference type="PANTHER" id="PTHR30231:SF41">
    <property type="entry name" value="DNA POLYMERASE III SUBUNIT EPSILON"/>
    <property type="match status" value="1"/>
</dbReference>
<dbReference type="InterPro" id="IPR013520">
    <property type="entry name" value="Ribonucl_H"/>
</dbReference>
<sequence length="333" mass="38665">MIGVEINLETGEVSEIKTEKRLRTQKGKSLLQFPEEYVVIDIETTGLSPQWDEIIEVAALKLLNGEIVDKYQTLLKPSFPVDPFISELTGITNKMLETAPIFDDIYQDLQHFIGDNILVGHNVNFDINFLYDEFESRNIILSNNFIDTMRISRRLFKDERHHRLSDLIQRHNIIIDKDLHRAEVDINATNKAFEIFKQYIIDQKIDLEKFSKKNYNRKSYKVSDISTENTKFNENTPIYGQHFVFTGKLEVMVRKDAQQLVKDLGGELDNSVTKSTNFLVLGEQDYSKIKKLGKSNKHIKAEKLKAQGQEIEIIPETVFYDFLEECTSEMEES</sequence>
<keyword evidence="1" id="KW-0808">Transferase</keyword>
<keyword evidence="6" id="KW-0239">DNA-directed DNA polymerase</keyword>
<dbReference type="Proteomes" id="UP001152656">
    <property type="component" value="Unassembled WGS sequence"/>
</dbReference>
<evidence type="ECO:0000256" key="1">
    <source>
        <dbReference type="ARBA" id="ARBA00022679"/>
    </source>
</evidence>
<dbReference type="SMART" id="SM00479">
    <property type="entry name" value="EXOIII"/>
    <property type="match status" value="1"/>
</dbReference>
<evidence type="ECO:0000256" key="5">
    <source>
        <dbReference type="ARBA" id="ARBA00022839"/>
    </source>
</evidence>
<proteinExistence type="predicted"/>
<dbReference type="PROSITE" id="PS50172">
    <property type="entry name" value="BRCT"/>
    <property type="match status" value="1"/>
</dbReference>
<reference evidence="9" key="2">
    <citation type="journal article" date="2023" name="Food Microbiol.">
        <title>Evaluation of the fermentation potential of lactic acid bacteria isolated from herbs, fruits and vegetables as starter cultures in nut-based milk alternatives.</title>
        <authorList>
            <person name="Huang W."/>
            <person name="Dong A."/>
            <person name="Pham H.T."/>
            <person name="Zhou C."/>
            <person name="Huo Z."/>
            <person name="Watjen A.P."/>
            <person name="Prakash S."/>
            <person name="Bang-Berthelsen C.H."/>
            <person name="Turner M.S."/>
        </authorList>
    </citation>
    <scope>NUCLEOTIDE SEQUENCE</scope>
    <source>
        <strain evidence="9">581</strain>
    </source>
</reference>
<keyword evidence="4" id="KW-0540">Nuclease</keyword>
<protein>
    <recommendedName>
        <fullName evidence="7">DNA polymerase III polC-type</fullName>
    </recommendedName>
</protein>
<keyword evidence="2" id="KW-0548">Nucleotidyltransferase</keyword>
<dbReference type="CDD" id="cd17748">
    <property type="entry name" value="BRCT_DNA_ligase_like"/>
    <property type="match status" value="1"/>
</dbReference>
<dbReference type="GO" id="GO:0003887">
    <property type="term" value="F:DNA-directed DNA polymerase activity"/>
    <property type="evidence" value="ECO:0007669"/>
    <property type="project" value="UniProtKB-KW"/>
</dbReference>